<comment type="caution">
    <text evidence="3">The sequence shown here is derived from an EMBL/GenBank/DDBJ whole genome shotgun (WGS) entry which is preliminary data.</text>
</comment>
<name>A0A7W9BC78_9SPHN</name>
<reference evidence="3 4" key="1">
    <citation type="submission" date="2020-08" db="EMBL/GenBank/DDBJ databases">
        <title>Genomic Encyclopedia of Type Strains, Phase IV (KMG-IV): sequencing the most valuable type-strain genomes for metagenomic binning, comparative biology and taxonomic classification.</title>
        <authorList>
            <person name="Goeker M."/>
        </authorList>
    </citation>
    <scope>NUCLEOTIDE SEQUENCE [LARGE SCALE GENOMIC DNA]</scope>
    <source>
        <strain evidence="3 4">DSM 100044</strain>
    </source>
</reference>
<gene>
    <name evidence="3" type="ORF">FHS94_001385</name>
</gene>
<keyword evidence="2" id="KW-0732">Signal</keyword>
<accession>A0A7W9BC78</accession>
<feature type="signal peptide" evidence="2">
    <location>
        <begin position="1"/>
        <end position="23"/>
    </location>
</feature>
<dbReference type="RefSeq" id="WP_184056000.1">
    <property type="nucleotide sequence ID" value="NZ_JACIJK010000004.1"/>
</dbReference>
<sequence length="86" mass="8630">MLELVVTAGALLAATLMAGQSGAPDTSPRPTNTHKNFAVHPVDRPKPRPTPAATQAPPPRETGGVVPPGAPGTGNPTIPGTPVTPR</sequence>
<keyword evidence="4" id="KW-1185">Reference proteome</keyword>
<feature type="compositionally biased region" description="Low complexity" evidence="1">
    <location>
        <begin position="51"/>
        <end position="86"/>
    </location>
</feature>
<feature type="chain" id="PRO_5031305177" evidence="2">
    <location>
        <begin position="24"/>
        <end position="86"/>
    </location>
</feature>
<dbReference type="Proteomes" id="UP000546200">
    <property type="component" value="Unassembled WGS sequence"/>
</dbReference>
<dbReference type="AlphaFoldDB" id="A0A7W9BC78"/>
<proteinExistence type="predicted"/>
<evidence type="ECO:0000313" key="3">
    <source>
        <dbReference type="EMBL" id="MBB5714549.1"/>
    </source>
</evidence>
<protein>
    <submittedName>
        <fullName evidence="3">Uncharacterized protein</fullName>
    </submittedName>
</protein>
<organism evidence="3 4">
    <name type="scientific">Sphingomonas aerophila</name>
    <dbReference type="NCBI Taxonomy" id="1344948"/>
    <lineage>
        <taxon>Bacteria</taxon>
        <taxon>Pseudomonadati</taxon>
        <taxon>Pseudomonadota</taxon>
        <taxon>Alphaproteobacteria</taxon>
        <taxon>Sphingomonadales</taxon>
        <taxon>Sphingomonadaceae</taxon>
        <taxon>Sphingomonas</taxon>
    </lineage>
</organism>
<evidence type="ECO:0000256" key="1">
    <source>
        <dbReference type="SAM" id="MobiDB-lite"/>
    </source>
</evidence>
<dbReference type="EMBL" id="JACIJK010000004">
    <property type="protein sequence ID" value="MBB5714549.1"/>
    <property type="molecule type" value="Genomic_DNA"/>
</dbReference>
<evidence type="ECO:0000256" key="2">
    <source>
        <dbReference type="SAM" id="SignalP"/>
    </source>
</evidence>
<evidence type="ECO:0000313" key="4">
    <source>
        <dbReference type="Proteomes" id="UP000546200"/>
    </source>
</evidence>
<feature type="region of interest" description="Disordered" evidence="1">
    <location>
        <begin position="19"/>
        <end position="86"/>
    </location>
</feature>